<evidence type="ECO:0000313" key="2">
    <source>
        <dbReference type="Proteomes" id="UP000654345"/>
    </source>
</evidence>
<dbReference type="Proteomes" id="UP000654345">
    <property type="component" value="Unassembled WGS sequence"/>
</dbReference>
<dbReference type="RefSeq" id="WP_201371206.1">
    <property type="nucleotide sequence ID" value="NZ_BNJG01000001.1"/>
</dbReference>
<evidence type="ECO:0008006" key="3">
    <source>
        <dbReference type="Google" id="ProtNLM"/>
    </source>
</evidence>
<proteinExistence type="predicted"/>
<accession>A0ABQ3UPB4</accession>
<comment type="caution">
    <text evidence="1">The sequence shown here is derived from an EMBL/GenBank/DDBJ whole genome shotgun (WGS) entry which is preliminary data.</text>
</comment>
<protein>
    <recommendedName>
        <fullName evidence="3">30S ribosomal protein S14</fullName>
    </recommendedName>
</protein>
<dbReference type="EMBL" id="BNJG01000001">
    <property type="protein sequence ID" value="GHO54502.1"/>
    <property type="molecule type" value="Genomic_DNA"/>
</dbReference>
<keyword evidence="2" id="KW-1185">Reference proteome</keyword>
<name>A0ABQ3UPB4_9CHLR</name>
<gene>
    <name evidence="1" type="ORF">KSB_29770</name>
</gene>
<organism evidence="1 2">
    <name type="scientific">Ktedonobacter robiniae</name>
    <dbReference type="NCBI Taxonomy" id="2778365"/>
    <lineage>
        <taxon>Bacteria</taxon>
        <taxon>Bacillati</taxon>
        <taxon>Chloroflexota</taxon>
        <taxon>Ktedonobacteria</taxon>
        <taxon>Ktedonobacterales</taxon>
        <taxon>Ktedonobacteraceae</taxon>
        <taxon>Ktedonobacter</taxon>
    </lineage>
</organism>
<reference evidence="1 2" key="1">
    <citation type="journal article" date="2021" name="Int. J. Syst. Evol. Microbiol.">
        <title>Reticulibacter mediterranei gen. nov., sp. nov., within the new family Reticulibacteraceae fam. nov., and Ktedonospora formicarum gen. nov., sp. nov., Ktedonobacter robiniae sp. nov., Dictyobacter formicarum sp. nov. and Dictyobacter arantiisoli sp. nov., belonging to the class Ktedonobacteria.</title>
        <authorList>
            <person name="Yabe S."/>
            <person name="Zheng Y."/>
            <person name="Wang C.M."/>
            <person name="Sakai Y."/>
            <person name="Abe K."/>
            <person name="Yokota A."/>
            <person name="Donadio S."/>
            <person name="Cavaletti L."/>
            <person name="Monciardini P."/>
        </authorList>
    </citation>
    <scope>NUCLEOTIDE SEQUENCE [LARGE SCALE GENOMIC DNA]</scope>
    <source>
        <strain evidence="1 2">SOSP1-30</strain>
    </source>
</reference>
<evidence type="ECO:0000313" key="1">
    <source>
        <dbReference type="EMBL" id="GHO54502.1"/>
    </source>
</evidence>
<sequence>MARNKDARRIAERRAEFEAEQKRLVTAFTKGYLDEKDLDTQLKRLRRPIQCSRFFLARIRNTSAYKNRRKLKNALKSIHC</sequence>